<dbReference type="AlphaFoldDB" id="A0A1J4JDE9"/>
<dbReference type="GO" id="GO:0005789">
    <property type="term" value="C:endoplasmic reticulum membrane"/>
    <property type="evidence" value="ECO:0007669"/>
    <property type="project" value="TreeGrafter"/>
</dbReference>
<accession>A0A1J4JDE9</accession>
<dbReference type="Proteomes" id="UP000179807">
    <property type="component" value="Unassembled WGS sequence"/>
</dbReference>
<dbReference type="Gene3D" id="1.25.40.10">
    <property type="entry name" value="Tetratricopeptide repeat domain"/>
    <property type="match status" value="1"/>
</dbReference>
<organism evidence="6 7">
    <name type="scientific">Tritrichomonas foetus</name>
    <dbReference type="NCBI Taxonomy" id="1144522"/>
    <lineage>
        <taxon>Eukaryota</taxon>
        <taxon>Metamonada</taxon>
        <taxon>Parabasalia</taxon>
        <taxon>Tritrichomonadida</taxon>
        <taxon>Tritrichomonadidae</taxon>
        <taxon>Tritrichomonas</taxon>
    </lineage>
</organism>
<dbReference type="GO" id="GO:0004672">
    <property type="term" value="F:protein kinase activity"/>
    <property type="evidence" value="ECO:0007669"/>
    <property type="project" value="InterPro"/>
</dbReference>
<dbReference type="SMART" id="SM00220">
    <property type="entry name" value="S_TKc"/>
    <property type="match status" value="1"/>
</dbReference>
<evidence type="ECO:0000256" key="2">
    <source>
        <dbReference type="ARBA" id="ARBA00022840"/>
    </source>
</evidence>
<evidence type="ECO:0000259" key="5">
    <source>
        <dbReference type="PROSITE" id="PS50011"/>
    </source>
</evidence>
<comment type="caution">
    <text evidence="6">The sequence shown here is derived from an EMBL/GenBank/DDBJ whole genome shotgun (WGS) entry which is preliminary data.</text>
</comment>
<dbReference type="PROSITE" id="PS50011">
    <property type="entry name" value="PROTEIN_KINASE_DOM"/>
    <property type="match status" value="1"/>
</dbReference>
<dbReference type="GO" id="GO:0005524">
    <property type="term" value="F:ATP binding"/>
    <property type="evidence" value="ECO:0007669"/>
    <property type="project" value="UniProtKB-UniRule"/>
</dbReference>
<sequence>MFGDINFRRDFYVEERNHDDMMERDKKFQLTAFQKQKWEIIYFSKINQNLVDILKSEEMEPFITLSIENVEETNFLSLCCQSKLFLIEIDSHIEDNSENNSGDNFNKNSFKEPLNDSLKESIKECNESLNEIIRFLNEKLIYCLPEDQKKLEKIISRINMQNENHDQKFNKNENEKDHKLKININFANEKTFNNIETEMKKLHIQQSFRIFKQIQDKISFFHQNSTNSTNFNENNFSSSSLYLYSFSLSFLEFFFLTKNSFFIYLFHRNEFKRTLFKNNDFYYPEKYLNKKFTLFKFENMVEIRRLGNGQYSRCTIFLHLRTGLLFAAKIFSNENSYKIEKKFYQQIEPHPFILRCYGYIQQKNQNNILIFDWKVHGDLNHFLHNNNNNNNNENNHNNRNLIIDENLKNKIIIEIIFGIDYLHSHGYMHRDIKLDNILIDDEFKSTICDFNSVRKFEKESSDKQYTINTGTLKYMPPEKIKDGKYSFQVDIYSFGCLLYEIITGKQFSLQNEKNMTVNDIVRAISENKIPKMDTKEYGMCGKLYTLCTSDDVLGRTTMIYLRYLFQHDIFISKGADPTEMIRYLHQLEHDLEKYNIPSEERTDFQIWKKLAEEGNGRTLFYIGIMYYYGEGLKQNYLTAKEYFEKAIQANPNYPNSYNSLGMMYNNGFGVEKDRSKSSELYKKAADLGFNWGKYNYSINLFYGYGVKSNPTEALKLLEETSKSIHYAKYAIALIKYFGRNGIPVDKVSAIKYLQDAVFYQSLLAMEFLGQILFVGEEGILDKNRKEAAKLFSTVNLYSYWKLNLFFLAYMLDVGDGVEQDKEEATKMFEKVPKDFEDLQNNVSFAHIETFYFIIGYMKMYGRGVQKNEEEAIRYFHLSKVSFLPESQNELDKYYQMHPHTKNEI</sequence>
<evidence type="ECO:0000313" key="7">
    <source>
        <dbReference type="Proteomes" id="UP000179807"/>
    </source>
</evidence>
<keyword evidence="2 4" id="KW-0067">ATP-binding</keyword>
<name>A0A1J4JDE9_9EUKA</name>
<dbReference type="EMBL" id="MLAK01001160">
    <property type="protein sequence ID" value="OHS96681.1"/>
    <property type="molecule type" value="Genomic_DNA"/>
</dbReference>
<gene>
    <name evidence="6" type="ORF">TRFO_09843</name>
</gene>
<dbReference type="GO" id="GO:0036503">
    <property type="term" value="P:ERAD pathway"/>
    <property type="evidence" value="ECO:0007669"/>
    <property type="project" value="TreeGrafter"/>
</dbReference>
<dbReference type="InterPro" id="IPR017441">
    <property type="entry name" value="Protein_kinase_ATP_BS"/>
</dbReference>
<dbReference type="SUPFAM" id="SSF81901">
    <property type="entry name" value="HCP-like"/>
    <property type="match status" value="2"/>
</dbReference>
<comment type="similarity">
    <text evidence="3">Belongs to the sel-1 family.</text>
</comment>
<keyword evidence="1 4" id="KW-0547">Nucleotide-binding</keyword>
<dbReference type="InterPro" id="IPR006597">
    <property type="entry name" value="Sel1-like"/>
</dbReference>
<dbReference type="Gene3D" id="1.10.510.10">
    <property type="entry name" value="Transferase(Phosphotransferase) domain 1"/>
    <property type="match status" value="1"/>
</dbReference>
<dbReference type="GeneID" id="94829797"/>
<dbReference type="CDD" id="cd00180">
    <property type="entry name" value="PKc"/>
    <property type="match status" value="1"/>
</dbReference>
<dbReference type="InterPro" id="IPR011009">
    <property type="entry name" value="Kinase-like_dom_sf"/>
</dbReference>
<dbReference type="SUPFAM" id="SSF56112">
    <property type="entry name" value="Protein kinase-like (PK-like)"/>
    <property type="match status" value="1"/>
</dbReference>
<dbReference type="Pfam" id="PF00069">
    <property type="entry name" value="Pkinase"/>
    <property type="match status" value="1"/>
</dbReference>
<evidence type="ECO:0000256" key="4">
    <source>
        <dbReference type="PROSITE-ProRule" id="PRU10141"/>
    </source>
</evidence>
<dbReference type="PANTHER" id="PTHR11102">
    <property type="entry name" value="SEL-1-LIKE PROTEIN"/>
    <property type="match status" value="1"/>
</dbReference>
<dbReference type="Gene3D" id="3.30.200.20">
    <property type="entry name" value="Phosphorylase Kinase, domain 1"/>
    <property type="match status" value="1"/>
</dbReference>
<dbReference type="VEuPathDB" id="TrichDB:TRFO_09843"/>
<dbReference type="InterPro" id="IPR008271">
    <property type="entry name" value="Ser/Thr_kinase_AS"/>
</dbReference>
<dbReference type="InterPro" id="IPR011990">
    <property type="entry name" value="TPR-like_helical_dom_sf"/>
</dbReference>
<keyword evidence="7" id="KW-1185">Reference proteome</keyword>
<reference evidence="6" key="1">
    <citation type="submission" date="2016-10" db="EMBL/GenBank/DDBJ databases">
        <authorList>
            <person name="Benchimol M."/>
            <person name="Almeida L.G."/>
            <person name="Vasconcelos A.T."/>
            <person name="Perreira-Neves A."/>
            <person name="Rosa I.A."/>
            <person name="Tasca T."/>
            <person name="Bogo M.R."/>
            <person name="de Souza W."/>
        </authorList>
    </citation>
    <scope>NUCLEOTIDE SEQUENCE [LARGE SCALE GENOMIC DNA]</scope>
    <source>
        <strain evidence="6">K</strain>
    </source>
</reference>
<dbReference type="PANTHER" id="PTHR11102:SF147">
    <property type="entry name" value="SEL1L ADAPTOR SUBUNIT OF ERAD E3 UBIQUITIN LIGASE"/>
    <property type="match status" value="1"/>
</dbReference>
<dbReference type="OrthoDB" id="2384430at2759"/>
<evidence type="ECO:0000256" key="1">
    <source>
        <dbReference type="ARBA" id="ARBA00022741"/>
    </source>
</evidence>
<dbReference type="PROSITE" id="PS00107">
    <property type="entry name" value="PROTEIN_KINASE_ATP"/>
    <property type="match status" value="1"/>
</dbReference>
<protein>
    <recommendedName>
        <fullName evidence="5">Protein kinase domain-containing protein</fullName>
    </recommendedName>
</protein>
<dbReference type="PROSITE" id="PS00108">
    <property type="entry name" value="PROTEIN_KINASE_ST"/>
    <property type="match status" value="1"/>
</dbReference>
<dbReference type="InterPro" id="IPR000719">
    <property type="entry name" value="Prot_kinase_dom"/>
</dbReference>
<evidence type="ECO:0000313" key="6">
    <source>
        <dbReference type="EMBL" id="OHS96681.1"/>
    </source>
</evidence>
<proteinExistence type="inferred from homology"/>
<dbReference type="SMART" id="SM00671">
    <property type="entry name" value="SEL1"/>
    <property type="match status" value="5"/>
</dbReference>
<dbReference type="RefSeq" id="XP_068349818.1">
    <property type="nucleotide sequence ID" value="XM_068495093.1"/>
</dbReference>
<feature type="domain" description="Protein kinase" evidence="5">
    <location>
        <begin position="300"/>
        <end position="570"/>
    </location>
</feature>
<feature type="binding site" evidence="4">
    <location>
        <position position="329"/>
    </location>
    <ligand>
        <name>ATP</name>
        <dbReference type="ChEBI" id="CHEBI:30616"/>
    </ligand>
</feature>
<dbReference type="Pfam" id="PF08238">
    <property type="entry name" value="Sel1"/>
    <property type="match status" value="7"/>
</dbReference>
<evidence type="ECO:0000256" key="3">
    <source>
        <dbReference type="ARBA" id="ARBA00038101"/>
    </source>
</evidence>
<dbReference type="InterPro" id="IPR050767">
    <property type="entry name" value="Sel1_AlgK"/>
</dbReference>